<protein>
    <submittedName>
        <fullName evidence="3">Integrase, catalytic region, zinc finger, CCHC-type, peptidase aspartic, catalytic</fullName>
    </submittedName>
</protein>
<keyword evidence="1" id="KW-0812">Transmembrane</keyword>
<dbReference type="AlphaFoldDB" id="A0A6L2L7B6"/>
<name>A0A6L2L7B6_TANCI</name>
<accession>A0A6L2L7B6</accession>
<keyword evidence="1" id="KW-0472">Membrane</keyword>
<sequence>MFMAKLSSADPINDEAGPSYDSNILSEVHDHDHYQDTVCAHHEEHAIHDNVQLNHVIDSHADYTSDSNMIPYDQYVKDNAVPVVHIFFVFLDFASAVARLCSLFVFVSVVRVYVCAVSQPRINTKKNRISPGKGVNKLQVEEQPKTNKSPLRTSNCVNSRSRPKRTVVQIILWYLDSGCSKHMTGDCSRLMNFVKKFIGTVRFGNDHFDAIMGNGDYVIGDSVILRVY</sequence>
<proteinExistence type="predicted"/>
<evidence type="ECO:0000256" key="1">
    <source>
        <dbReference type="SAM" id="Phobius"/>
    </source>
</evidence>
<organism evidence="3">
    <name type="scientific">Tanacetum cinerariifolium</name>
    <name type="common">Dalmatian daisy</name>
    <name type="synonym">Chrysanthemum cinerariifolium</name>
    <dbReference type="NCBI Taxonomy" id="118510"/>
    <lineage>
        <taxon>Eukaryota</taxon>
        <taxon>Viridiplantae</taxon>
        <taxon>Streptophyta</taxon>
        <taxon>Embryophyta</taxon>
        <taxon>Tracheophyta</taxon>
        <taxon>Spermatophyta</taxon>
        <taxon>Magnoliopsida</taxon>
        <taxon>eudicotyledons</taxon>
        <taxon>Gunneridae</taxon>
        <taxon>Pentapetalae</taxon>
        <taxon>asterids</taxon>
        <taxon>campanulids</taxon>
        <taxon>Asterales</taxon>
        <taxon>Asteraceae</taxon>
        <taxon>Asteroideae</taxon>
        <taxon>Anthemideae</taxon>
        <taxon>Anthemidinae</taxon>
        <taxon>Tanacetum</taxon>
    </lineage>
</organism>
<dbReference type="Pfam" id="PF22936">
    <property type="entry name" value="Pol_BBD"/>
    <property type="match status" value="1"/>
</dbReference>
<feature type="transmembrane region" description="Helical" evidence="1">
    <location>
        <begin position="86"/>
        <end position="114"/>
    </location>
</feature>
<gene>
    <name evidence="3" type="ORF">Tci_029701</name>
</gene>
<dbReference type="InterPro" id="IPR054722">
    <property type="entry name" value="PolX-like_BBD"/>
</dbReference>
<evidence type="ECO:0000259" key="2">
    <source>
        <dbReference type="Pfam" id="PF22936"/>
    </source>
</evidence>
<feature type="domain" description="Retrovirus-related Pol polyprotein from transposon TNT 1-94-like beta-barrel" evidence="2">
    <location>
        <begin position="173"/>
        <end position="218"/>
    </location>
</feature>
<dbReference type="EMBL" id="BKCJ010003880">
    <property type="protein sequence ID" value="GEU57723.1"/>
    <property type="molecule type" value="Genomic_DNA"/>
</dbReference>
<keyword evidence="1" id="KW-1133">Transmembrane helix</keyword>
<comment type="caution">
    <text evidence="3">The sequence shown here is derived from an EMBL/GenBank/DDBJ whole genome shotgun (WGS) entry which is preliminary data.</text>
</comment>
<evidence type="ECO:0000313" key="3">
    <source>
        <dbReference type="EMBL" id="GEU57723.1"/>
    </source>
</evidence>
<reference evidence="3" key="1">
    <citation type="journal article" date="2019" name="Sci. Rep.">
        <title>Draft genome of Tanacetum cinerariifolium, the natural source of mosquito coil.</title>
        <authorList>
            <person name="Yamashiro T."/>
            <person name="Shiraishi A."/>
            <person name="Satake H."/>
            <person name="Nakayama K."/>
        </authorList>
    </citation>
    <scope>NUCLEOTIDE SEQUENCE</scope>
</reference>